<dbReference type="GO" id="GO:0016616">
    <property type="term" value="F:oxidoreductase activity, acting on the CH-OH group of donors, NAD or NADP as acceptor"/>
    <property type="evidence" value="ECO:0007669"/>
    <property type="project" value="UniProtKB-ARBA"/>
</dbReference>
<dbReference type="GO" id="GO:0008270">
    <property type="term" value="F:zinc ion binding"/>
    <property type="evidence" value="ECO:0007669"/>
    <property type="project" value="InterPro"/>
</dbReference>
<dbReference type="AlphaFoldDB" id="A0A074MU35"/>
<evidence type="ECO:0000256" key="1">
    <source>
        <dbReference type="ARBA" id="ARBA00001947"/>
    </source>
</evidence>
<dbReference type="InterPro" id="IPR013149">
    <property type="entry name" value="ADH-like_C"/>
</dbReference>
<proteinExistence type="inferred from homology"/>
<keyword evidence="3 6" id="KW-0479">Metal-binding</keyword>
<dbReference type="RefSeq" id="WP_034900743.1">
    <property type="nucleotide sequence ID" value="NZ_CP017057.1"/>
</dbReference>
<dbReference type="SMART" id="SM00829">
    <property type="entry name" value="PKS_ER"/>
    <property type="match status" value="1"/>
</dbReference>
<evidence type="ECO:0000256" key="5">
    <source>
        <dbReference type="ARBA" id="ARBA00023002"/>
    </source>
</evidence>
<reference evidence="8 9" key="1">
    <citation type="submission" date="2014-04" db="EMBL/GenBank/DDBJ databases">
        <title>A comprehensive comparison of genomes of Erythrobacter spp. Strains.</title>
        <authorList>
            <person name="Zheng Q."/>
        </authorList>
    </citation>
    <scope>NUCLEOTIDE SEQUENCE [LARGE SCALE GENOMIC DNA]</scope>
    <source>
        <strain evidence="8 9">DSM 8509</strain>
    </source>
</reference>
<dbReference type="InterPro" id="IPR013154">
    <property type="entry name" value="ADH-like_N"/>
</dbReference>
<comment type="cofactor">
    <cofactor evidence="1 6">
        <name>Zn(2+)</name>
        <dbReference type="ChEBI" id="CHEBI:29105"/>
    </cofactor>
</comment>
<dbReference type="InterPro" id="IPR020843">
    <property type="entry name" value="ER"/>
</dbReference>
<organism evidence="8 9">
    <name type="scientific">Erythrobacter litoralis</name>
    <dbReference type="NCBI Taxonomy" id="39960"/>
    <lineage>
        <taxon>Bacteria</taxon>
        <taxon>Pseudomonadati</taxon>
        <taxon>Pseudomonadota</taxon>
        <taxon>Alphaproteobacteria</taxon>
        <taxon>Sphingomonadales</taxon>
        <taxon>Erythrobacteraceae</taxon>
        <taxon>Erythrobacter/Porphyrobacter group</taxon>
        <taxon>Erythrobacter</taxon>
    </lineage>
</organism>
<dbReference type="InterPro" id="IPR002328">
    <property type="entry name" value="ADH_Zn_CS"/>
</dbReference>
<dbReference type="Pfam" id="PF00107">
    <property type="entry name" value="ADH_zinc_N"/>
    <property type="match status" value="1"/>
</dbReference>
<dbReference type="CDD" id="cd08278">
    <property type="entry name" value="benzyl_alcohol_DH"/>
    <property type="match status" value="1"/>
</dbReference>
<dbReference type="Pfam" id="PF08240">
    <property type="entry name" value="ADH_N"/>
    <property type="match status" value="1"/>
</dbReference>
<accession>A0A074MU35</accession>
<name>A0A074MU35_9SPHN</name>
<dbReference type="PANTHER" id="PTHR43350">
    <property type="entry name" value="NAD-DEPENDENT ALCOHOL DEHYDROGENASE"/>
    <property type="match status" value="1"/>
</dbReference>
<dbReference type="Proteomes" id="UP000027866">
    <property type="component" value="Unassembled WGS sequence"/>
</dbReference>
<keyword evidence="9" id="KW-1185">Reference proteome</keyword>
<evidence type="ECO:0000313" key="8">
    <source>
        <dbReference type="EMBL" id="KEO98531.1"/>
    </source>
</evidence>
<dbReference type="SUPFAM" id="SSF51735">
    <property type="entry name" value="NAD(P)-binding Rossmann-fold domains"/>
    <property type="match status" value="1"/>
</dbReference>
<evidence type="ECO:0000256" key="4">
    <source>
        <dbReference type="ARBA" id="ARBA00022833"/>
    </source>
</evidence>
<comment type="caution">
    <text evidence="8">The sequence shown here is derived from an EMBL/GenBank/DDBJ whole genome shotgun (WGS) entry which is preliminary data.</text>
</comment>
<keyword evidence="5" id="KW-0560">Oxidoreductase</keyword>
<gene>
    <name evidence="8" type="ORF">EH32_05300</name>
</gene>
<dbReference type="SUPFAM" id="SSF50129">
    <property type="entry name" value="GroES-like"/>
    <property type="match status" value="1"/>
</dbReference>
<evidence type="ECO:0000256" key="6">
    <source>
        <dbReference type="RuleBase" id="RU361277"/>
    </source>
</evidence>
<keyword evidence="4 6" id="KW-0862">Zinc</keyword>
<dbReference type="PROSITE" id="PS00059">
    <property type="entry name" value="ADH_ZINC"/>
    <property type="match status" value="1"/>
</dbReference>
<dbReference type="PANTHER" id="PTHR43350:SF21">
    <property type="entry name" value="S-NITROSOMYCOTHIOL REDUCTASE MSCR"/>
    <property type="match status" value="1"/>
</dbReference>
<dbReference type="InterPro" id="IPR011032">
    <property type="entry name" value="GroES-like_sf"/>
</dbReference>
<evidence type="ECO:0000259" key="7">
    <source>
        <dbReference type="SMART" id="SM00829"/>
    </source>
</evidence>
<evidence type="ECO:0000256" key="2">
    <source>
        <dbReference type="ARBA" id="ARBA00008072"/>
    </source>
</evidence>
<evidence type="ECO:0000313" key="9">
    <source>
        <dbReference type="Proteomes" id="UP000027866"/>
    </source>
</evidence>
<dbReference type="PATRIC" id="fig|39960.10.peg.2091"/>
<protein>
    <recommendedName>
        <fullName evidence="7">Enoyl reductase (ER) domain-containing protein</fullName>
    </recommendedName>
</protein>
<dbReference type="Gene3D" id="3.40.50.720">
    <property type="entry name" value="NAD(P)-binding Rossmann-like Domain"/>
    <property type="match status" value="1"/>
</dbReference>
<dbReference type="KEGG" id="elq:Ga0102493_112999"/>
<sequence length="368" mass="37750">MPRPIRAAISPGGGAPPVIEDLLLADPLPDEVVLRIEAAGICHTDLGVGAWSEEPRVLGHEGAGTVVETGSAVTRLRKGDRVLATFGFCGTCPNCAGGRPAYCFDGIALNLEGARAEPPLTRMDGSAVKGAFFQQSCFATHALATERNCVKLPGWLDAYVAAPFGCGIQTGAGAVFNQLGALTHRPLLVIGAGAVGCAAIMAGRIMGCDPLIVVEPVAARRELAISLGASHAFAGSEADWAAQVVELTAGGVTAALDTAGRQATFEAALAALHSGGTLGVLTLPGDFAQPVPHPGGIDFLTKRIVGVIEGDSVPETFLPRLFAYHGGGDLPVDRLIRTYPFADIASAFADAASGAVIKPVLTFEEEHS</sequence>
<dbReference type="EMBL" id="JMIX01000003">
    <property type="protein sequence ID" value="KEO98531.1"/>
    <property type="molecule type" value="Genomic_DNA"/>
</dbReference>
<dbReference type="InterPro" id="IPR036291">
    <property type="entry name" value="NAD(P)-bd_dom_sf"/>
</dbReference>
<evidence type="ECO:0000256" key="3">
    <source>
        <dbReference type="ARBA" id="ARBA00022723"/>
    </source>
</evidence>
<dbReference type="Gene3D" id="3.90.180.10">
    <property type="entry name" value="Medium-chain alcohol dehydrogenases, catalytic domain"/>
    <property type="match status" value="1"/>
</dbReference>
<feature type="domain" description="Enoyl reductase (ER)" evidence="7">
    <location>
        <begin position="14"/>
        <end position="361"/>
    </location>
</feature>
<comment type="similarity">
    <text evidence="2 6">Belongs to the zinc-containing alcohol dehydrogenase family.</text>
</comment>